<feature type="region of interest" description="Disordered" evidence="1">
    <location>
        <begin position="76"/>
        <end position="113"/>
    </location>
</feature>
<evidence type="ECO:0000313" key="3">
    <source>
        <dbReference type="Proteomes" id="UP001498398"/>
    </source>
</evidence>
<dbReference type="Proteomes" id="UP001498398">
    <property type="component" value="Unassembled WGS sequence"/>
</dbReference>
<accession>A0ABR1IQQ2</accession>
<comment type="caution">
    <text evidence="2">The sequence shown here is derived from an EMBL/GenBank/DDBJ whole genome shotgun (WGS) entry which is preliminary data.</text>
</comment>
<feature type="compositionally biased region" description="Low complexity" evidence="1">
    <location>
        <begin position="23"/>
        <end position="38"/>
    </location>
</feature>
<name>A0ABR1IQQ2_9AGAR</name>
<dbReference type="EMBL" id="JBANRG010000077">
    <property type="protein sequence ID" value="KAK7438737.1"/>
    <property type="molecule type" value="Genomic_DNA"/>
</dbReference>
<organism evidence="2 3">
    <name type="scientific">Marasmiellus scandens</name>
    <dbReference type="NCBI Taxonomy" id="2682957"/>
    <lineage>
        <taxon>Eukaryota</taxon>
        <taxon>Fungi</taxon>
        <taxon>Dikarya</taxon>
        <taxon>Basidiomycota</taxon>
        <taxon>Agaricomycotina</taxon>
        <taxon>Agaricomycetes</taxon>
        <taxon>Agaricomycetidae</taxon>
        <taxon>Agaricales</taxon>
        <taxon>Marasmiineae</taxon>
        <taxon>Omphalotaceae</taxon>
        <taxon>Marasmiellus</taxon>
    </lineage>
</organism>
<evidence type="ECO:0000256" key="1">
    <source>
        <dbReference type="SAM" id="MobiDB-lite"/>
    </source>
</evidence>
<evidence type="ECO:0000313" key="2">
    <source>
        <dbReference type="EMBL" id="KAK7438737.1"/>
    </source>
</evidence>
<feature type="region of interest" description="Disordered" evidence="1">
    <location>
        <begin position="1"/>
        <end position="38"/>
    </location>
</feature>
<proteinExistence type="predicted"/>
<keyword evidence="3" id="KW-1185">Reference proteome</keyword>
<sequence>MSFIFVKAPGAVTAPTPTPSALPPTQDNPPLREAPAATTPTAVRAARAGTPISTPVSGSRDQVNFITVSPLFDFRSPPNSPSRMRRPGVNRQTTPVRHGTPSRDPTPGGGPNLNRELNYWSRYYFTSHGYTEENIEFIEELLREMEGVEDFTTWMSYQFASSDSCIRFVWSLIQDL</sequence>
<reference evidence="2 3" key="1">
    <citation type="submission" date="2024-01" db="EMBL/GenBank/DDBJ databases">
        <title>A draft genome for the cacao thread blight pathogen Marasmiellus scandens.</title>
        <authorList>
            <person name="Baruah I.K."/>
            <person name="Leung J."/>
            <person name="Bukari Y."/>
            <person name="Amoako-Attah I."/>
            <person name="Meinhardt L.W."/>
            <person name="Bailey B.A."/>
            <person name="Cohen S.P."/>
        </authorList>
    </citation>
    <scope>NUCLEOTIDE SEQUENCE [LARGE SCALE GENOMIC DNA]</scope>
    <source>
        <strain evidence="2 3">GH-19</strain>
    </source>
</reference>
<gene>
    <name evidence="2" type="ORF">VKT23_017867</name>
</gene>
<protein>
    <submittedName>
        <fullName evidence="2">Uncharacterized protein</fullName>
    </submittedName>
</protein>